<evidence type="ECO:0000313" key="1">
    <source>
        <dbReference type="EMBL" id="AXC15658.1"/>
    </source>
</evidence>
<accession>A0A2Z5G9J1</accession>
<organism evidence="1 2">
    <name type="scientific">Acidisarcina polymorpha</name>
    <dbReference type="NCBI Taxonomy" id="2211140"/>
    <lineage>
        <taxon>Bacteria</taxon>
        <taxon>Pseudomonadati</taxon>
        <taxon>Acidobacteriota</taxon>
        <taxon>Terriglobia</taxon>
        <taxon>Terriglobales</taxon>
        <taxon>Acidobacteriaceae</taxon>
        <taxon>Acidisarcina</taxon>
    </lineage>
</organism>
<keyword evidence="2" id="KW-1185">Reference proteome</keyword>
<dbReference type="KEGG" id="abas:ACPOL_6428"/>
<protein>
    <submittedName>
        <fullName evidence="1">Uncharacterized protein</fullName>
    </submittedName>
</protein>
<sequence length="51" mass="5611">MFKGFPGYATLTPIEAEKLHAALQDAFQSYAGEDGVIRLPTRAFVVTGRRL</sequence>
<dbReference type="AlphaFoldDB" id="A0A2Z5G9J1"/>
<reference evidence="1 2" key="1">
    <citation type="journal article" date="2018" name="Front. Microbiol.">
        <title>Hydrolytic Capabilities as a Key to Environmental Success: Chitinolytic and Cellulolytic Acidobacteria From Acidic Sub-arctic Soils and Boreal Peatlands.</title>
        <authorList>
            <person name="Belova S.E."/>
            <person name="Ravin N.V."/>
            <person name="Pankratov T.A."/>
            <person name="Rakitin A.L."/>
            <person name="Ivanova A.A."/>
            <person name="Beletsky A.V."/>
            <person name="Mardanov A.V."/>
            <person name="Sinninghe Damste J.S."/>
            <person name="Dedysh S.N."/>
        </authorList>
    </citation>
    <scope>NUCLEOTIDE SEQUENCE [LARGE SCALE GENOMIC DNA]</scope>
    <source>
        <strain evidence="1 2">SBC82</strain>
    </source>
</reference>
<dbReference type="Proteomes" id="UP000253606">
    <property type="component" value="Chromosome"/>
</dbReference>
<dbReference type="EMBL" id="CP030840">
    <property type="protein sequence ID" value="AXC15658.1"/>
    <property type="molecule type" value="Genomic_DNA"/>
</dbReference>
<name>A0A2Z5G9J1_9BACT</name>
<proteinExistence type="predicted"/>
<gene>
    <name evidence="1" type="ORF">ACPOL_6428</name>
</gene>
<evidence type="ECO:0000313" key="2">
    <source>
        <dbReference type="Proteomes" id="UP000253606"/>
    </source>
</evidence>